<dbReference type="Gene3D" id="3.90.79.10">
    <property type="entry name" value="Nucleoside Triphosphate Pyrophosphohydrolase"/>
    <property type="match status" value="1"/>
</dbReference>
<name>A0ABS9V2N1_9BACT</name>
<dbReference type="RefSeq" id="WP_241349035.1">
    <property type="nucleotide sequence ID" value="NZ_JAKZGP010000043.1"/>
</dbReference>
<evidence type="ECO:0000313" key="1">
    <source>
        <dbReference type="EMBL" id="MCH7410675.1"/>
    </source>
</evidence>
<dbReference type="CDD" id="cd02883">
    <property type="entry name" value="NUDIX_Hydrolase"/>
    <property type="match status" value="1"/>
</dbReference>
<dbReference type="Proteomes" id="UP001165489">
    <property type="component" value="Unassembled WGS sequence"/>
</dbReference>
<comment type="caution">
    <text evidence="1">The sequence shown here is derived from an EMBL/GenBank/DDBJ whole genome shotgun (WGS) entry which is preliminary data.</text>
</comment>
<protein>
    <submittedName>
        <fullName evidence="1">Uncharacterized protein</fullName>
    </submittedName>
</protein>
<gene>
    <name evidence="1" type="ORF">MM239_14805</name>
</gene>
<dbReference type="InterPro" id="IPR015797">
    <property type="entry name" value="NUDIX_hydrolase-like_dom_sf"/>
</dbReference>
<dbReference type="EMBL" id="JAKZGP010000043">
    <property type="protein sequence ID" value="MCH7410675.1"/>
    <property type="molecule type" value="Genomic_DNA"/>
</dbReference>
<accession>A0ABS9V2N1</accession>
<keyword evidence="2" id="KW-1185">Reference proteome</keyword>
<organism evidence="1 2">
    <name type="scientific">Belliella filtrata</name>
    <dbReference type="NCBI Taxonomy" id="2923435"/>
    <lineage>
        <taxon>Bacteria</taxon>
        <taxon>Pseudomonadati</taxon>
        <taxon>Bacteroidota</taxon>
        <taxon>Cytophagia</taxon>
        <taxon>Cytophagales</taxon>
        <taxon>Cyclobacteriaceae</taxon>
        <taxon>Belliella</taxon>
    </lineage>
</organism>
<dbReference type="SUPFAM" id="SSF55811">
    <property type="entry name" value="Nudix"/>
    <property type="match status" value="1"/>
</dbReference>
<evidence type="ECO:0000313" key="2">
    <source>
        <dbReference type="Proteomes" id="UP001165489"/>
    </source>
</evidence>
<proteinExistence type="predicted"/>
<reference evidence="1" key="1">
    <citation type="submission" date="2022-03" db="EMBL/GenBank/DDBJ databases">
        <title>De novo assembled genomes of Belliella spp. (Cyclobacteriaceae) strains.</title>
        <authorList>
            <person name="Szabo A."/>
            <person name="Korponai K."/>
            <person name="Felfoldi T."/>
        </authorList>
    </citation>
    <scope>NUCLEOTIDE SEQUENCE</scope>
    <source>
        <strain evidence="1">DSM 111904</strain>
    </source>
</reference>
<sequence length="156" mass="17793">MPNKAYAILFVTVSKDDGYLYFPIKREGRRYGGMPQFFGGSKDEHESDRDTIAREMLEESDGKLTLQSGGLSLIYKSQVGINTYSFYVAESFSGSHFLGPLQNDEMARIDRFLVQYDAGNDVEDLLYKLNIQGTEEFYESETCKAFEKAISWSEKL</sequence>